<dbReference type="CDD" id="cd00130">
    <property type="entry name" value="PAS"/>
    <property type="match status" value="1"/>
</dbReference>
<evidence type="ECO:0000256" key="6">
    <source>
        <dbReference type="ARBA" id="ARBA00022840"/>
    </source>
</evidence>
<dbReference type="AlphaFoldDB" id="A0A6N6N276"/>
<dbReference type="PANTHER" id="PTHR32089">
    <property type="entry name" value="METHYL-ACCEPTING CHEMOTAXIS PROTEIN MCPB"/>
    <property type="match status" value="1"/>
</dbReference>
<keyword evidence="12" id="KW-0472">Membrane</keyword>
<keyword evidence="12" id="KW-0812">Transmembrane</keyword>
<dbReference type="GO" id="GO:0016020">
    <property type="term" value="C:membrane"/>
    <property type="evidence" value="ECO:0007669"/>
    <property type="project" value="UniProtKB-SubCell"/>
</dbReference>
<keyword evidence="2" id="KW-0597">Phosphoprotein</keyword>
<dbReference type="Gene3D" id="6.10.340.10">
    <property type="match status" value="1"/>
</dbReference>
<evidence type="ECO:0000256" key="9">
    <source>
        <dbReference type="ARBA" id="ARBA00029447"/>
    </source>
</evidence>
<keyword evidence="12" id="KW-1133">Transmembrane helix</keyword>
<dbReference type="PANTHER" id="PTHR32089:SF112">
    <property type="entry name" value="LYSOZYME-LIKE PROTEIN-RELATED"/>
    <property type="match status" value="1"/>
</dbReference>
<dbReference type="SMART" id="SM00304">
    <property type="entry name" value="HAMP"/>
    <property type="match status" value="1"/>
</dbReference>
<sequence>MASVTQVQVKNSLIEMGETNMQSFADSMYQLMEMQQSLLADKVKTDLNIMDAEIEKYGAPYLNTGNTITTQITNQVTKKTETVTIPTMQFGGYVINGNYDLVDKVQKQVGGTTTIFQVLPGKLLRISTNVLKLDGKRAVGTYIPSDSVVYKTVTSGETYYGIAYVVNAWYQTAYKPIKDSFGKVVGVIYVGRKILTPAFRKAVESAKIGGSGYGFIFNGAGKLMLHPTIEGKSLEEYPFWPEFEKQKNGLVKYEFKGEHKEVFLRYFKPWGWSFGFALTQGEVFHGVDRKLLVSNALVAFGAIAAVIIVLLLLIRVVTRPLKTLSDFTGEVAQGNFNAEIAYEARDAIGDTIDSVRAMILELKTKLGFSEGLLNNLTYPCVVVDLEENITFVNQHELDLLQKSGQPKDYIGMKFAQFLYGDPNRETQLGVCIRERSVIVGQETRGKGEQGREYDILVDTAVLEDMDGHVIGAFTIITDTTQIKESERVAMEQRERIMGAARDADAIAEQLSSAAEELSAQVEQSTRGTQVQQERAGETATAMEEMNATVLEVARNAADASTNADETKEKAVEASGLVEEVIGAIAQVDARSGELKQSMAQLGEQTDSIGAIMQVIEDIADQTNLLALNAAIEAARAGEAGRGFAVVADEVRKLAEKTMDATGQVGKAITDIQDGAQRNVKATDVAREAVGKSTMLAQQSGEAMEGIKMLVEQSADQVRSIATAAEQQSATSEEVNRATDEINVISSETATAMQQSQVAIEALAKLASELKELITRMQQ</sequence>
<dbReference type="CDD" id="cd12912">
    <property type="entry name" value="PDC2_MCP_like"/>
    <property type="match status" value="1"/>
</dbReference>
<dbReference type="InterPro" id="IPR004089">
    <property type="entry name" value="MCPsignal_dom"/>
</dbReference>
<evidence type="ECO:0000256" key="5">
    <source>
        <dbReference type="ARBA" id="ARBA00022777"/>
    </source>
</evidence>
<keyword evidence="4" id="KW-0547">Nucleotide-binding</keyword>
<keyword evidence="5" id="KW-0418">Kinase</keyword>
<comment type="similarity">
    <text evidence="9">Belongs to the methyl-accepting chemotaxis (MCP) protein family.</text>
</comment>
<evidence type="ECO:0000256" key="12">
    <source>
        <dbReference type="SAM" id="Phobius"/>
    </source>
</evidence>
<dbReference type="PROSITE" id="PS50885">
    <property type="entry name" value="HAMP"/>
    <property type="match status" value="1"/>
</dbReference>
<keyword evidence="8 10" id="KW-0807">Transducer</keyword>
<keyword evidence="11" id="KW-0175">Coiled coil</keyword>
<dbReference type="PROSITE" id="PS50111">
    <property type="entry name" value="CHEMOTAXIS_TRANSDUC_2"/>
    <property type="match status" value="1"/>
</dbReference>
<dbReference type="Pfam" id="PF00015">
    <property type="entry name" value="MCPsignal"/>
    <property type="match status" value="1"/>
</dbReference>
<dbReference type="GO" id="GO:0016301">
    <property type="term" value="F:kinase activity"/>
    <property type="evidence" value="ECO:0007669"/>
    <property type="project" value="UniProtKB-KW"/>
</dbReference>
<organism evidence="15 16">
    <name type="scientific">Pseudodesulfovibrio senegalensis</name>
    <dbReference type="NCBI Taxonomy" id="1721087"/>
    <lineage>
        <taxon>Bacteria</taxon>
        <taxon>Pseudomonadati</taxon>
        <taxon>Thermodesulfobacteriota</taxon>
        <taxon>Desulfovibrionia</taxon>
        <taxon>Desulfovibrionales</taxon>
        <taxon>Desulfovibrionaceae</taxon>
    </lineage>
</organism>
<dbReference type="Pfam" id="PF17201">
    <property type="entry name" value="Cache_3-Cache_2"/>
    <property type="match status" value="1"/>
</dbReference>
<feature type="domain" description="HAMP" evidence="14">
    <location>
        <begin position="315"/>
        <end position="367"/>
    </location>
</feature>
<feature type="transmembrane region" description="Helical" evidence="12">
    <location>
        <begin position="292"/>
        <end position="314"/>
    </location>
</feature>
<accession>A0A6N6N276</accession>
<dbReference type="SUPFAM" id="SSF103190">
    <property type="entry name" value="Sensory domain-like"/>
    <property type="match status" value="1"/>
</dbReference>
<feature type="coiled-coil region" evidence="11">
    <location>
        <begin position="500"/>
        <end position="527"/>
    </location>
</feature>
<dbReference type="SUPFAM" id="SSF58104">
    <property type="entry name" value="Methyl-accepting chemotaxis protein (MCP) signaling domain"/>
    <property type="match status" value="1"/>
</dbReference>
<dbReference type="InterPro" id="IPR013656">
    <property type="entry name" value="PAS_4"/>
</dbReference>
<dbReference type="InterPro" id="IPR000014">
    <property type="entry name" value="PAS"/>
</dbReference>
<feature type="domain" description="Methyl-accepting transducer" evidence="13">
    <location>
        <begin position="506"/>
        <end position="742"/>
    </location>
</feature>
<comment type="subcellular location">
    <subcellularLocation>
        <location evidence="1">Membrane</location>
    </subcellularLocation>
</comment>
<keyword evidence="6" id="KW-0067">ATP-binding</keyword>
<protein>
    <submittedName>
        <fullName evidence="15">PAS domain-containing protein</fullName>
    </submittedName>
</protein>
<dbReference type="EMBL" id="WAIE01000003">
    <property type="protein sequence ID" value="KAB1441916.1"/>
    <property type="molecule type" value="Genomic_DNA"/>
</dbReference>
<dbReference type="InterPro" id="IPR003660">
    <property type="entry name" value="HAMP_dom"/>
</dbReference>
<dbReference type="Pfam" id="PF08448">
    <property type="entry name" value="PAS_4"/>
    <property type="match status" value="1"/>
</dbReference>
<evidence type="ECO:0000256" key="4">
    <source>
        <dbReference type="ARBA" id="ARBA00022741"/>
    </source>
</evidence>
<evidence type="ECO:0000256" key="8">
    <source>
        <dbReference type="ARBA" id="ARBA00023224"/>
    </source>
</evidence>
<keyword evidence="7" id="KW-0902">Two-component regulatory system</keyword>
<name>A0A6N6N276_9BACT</name>
<evidence type="ECO:0000259" key="13">
    <source>
        <dbReference type="PROSITE" id="PS50111"/>
    </source>
</evidence>
<dbReference type="CDD" id="cd06225">
    <property type="entry name" value="HAMP"/>
    <property type="match status" value="1"/>
</dbReference>
<gene>
    <name evidence="15" type="ORF">F8A88_09185</name>
</gene>
<dbReference type="CDD" id="cd11386">
    <property type="entry name" value="MCP_signal"/>
    <property type="match status" value="1"/>
</dbReference>
<comment type="caution">
    <text evidence="15">The sequence shown here is derived from an EMBL/GenBank/DDBJ whole genome shotgun (WGS) entry which is preliminary data.</text>
</comment>
<dbReference type="InterPro" id="IPR033462">
    <property type="entry name" value="Cache_3-Cache_2"/>
</dbReference>
<evidence type="ECO:0000313" key="15">
    <source>
        <dbReference type="EMBL" id="KAB1441916.1"/>
    </source>
</evidence>
<dbReference type="GO" id="GO:0000160">
    <property type="term" value="P:phosphorelay signal transduction system"/>
    <property type="evidence" value="ECO:0007669"/>
    <property type="project" value="UniProtKB-KW"/>
</dbReference>
<dbReference type="GO" id="GO:0005524">
    <property type="term" value="F:ATP binding"/>
    <property type="evidence" value="ECO:0007669"/>
    <property type="project" value="UniProtKB-KW"/>
</dbReference>
<evidence type="ECO:0000256" key="7">
    <source>
        <dbReference type="ARBA" id="ARBA00023012"/>
    </source>
</evidence>
<dbReference type="SUPFAM" id="SSF158472">
    <property type="entry name" value="HAMP domain-like"/>
    <property type="match status" value="1"/>
</dbReference>
<evidence type="ECO:0000313" key="16">
    <source>
        <dbReference type="Proteomes" id="UP000438699"/>
    </source>
</evidence>
<dbReference type="SUPFAM" id="SSF55785">
    <property type="entry name" value="PYP-like sensor domain (PAS domain)"/>
    <property type="match status" value="1"/>
</dbReference>
<evidence type="ECO:0000256" key="3">
    <source>
        <dbReference type="ARBA" id="ARBA00022679"/>
    </source>
</evidence>
<dbReference type="Proteomes" id="UP000438699">
    <property type="component" value="Unassembled WGS sequence"/>
</dbReference>
<keyword evidence="16" id="KW-1185">Reference proteome</keyword>
<dbReference type="InterPro" id="IPR029151">
    <property type="entry name" value="Sensor-like_sf"/>
</dbReference>
<dbReference type="Gene3D" id="1.10.287.950">
    <property type="entry name" value="Methyl-accepting chemotaxis protein"/>
    <property type="match status" value="1"/>
</dbReference>
<evidence type="ECO:0000256" key="2">
    <source>
        <dbReference type="ARBA" id="ARBA00022553"/>
    </source>
</evidence>
<proteinExistence type="inferred from homology"/>
<dbReference type="SMART" id="SM00283">
    <property type="entry name" value="MA"/>
    <property type="match status" value="1"/>
</dbReference>
<evidence type="ECO:0000256" key="10">
    <source>
        <dbReference type="PROSITE-ProRule" id="PRU00284"/>
    </source>
</evidence>
<dbReference type="InterPro" id="IPR035965">
    <property type="entry name" value="PAS-like_dom_sf"/>
</dbReference>
<keyword evidence="3" id="KW-0808">Transferase</keyword>
<evidence type="ECO:0000256" key="1">
    <source>
        <dbReference type="ARBA" id="ARBA00004370"/>
    </source>
</evidence>
<evidence type="ECO:0000256" key="11">
    <source>
        <dbReference type="SAM" id="Coils"/>
    </source>
</evidence>
<reference evidence="15 16" key="1">
    <citation type="journal article" date="2017" name="Int. J. Syst. Evol. Microbiol.">
        <title>Desulfovibrio senegalensis sp. nov., a mesophilic sulfate reducer isolated from marine sediment.</title>
        <authorList>
            <person name="Thioye A."/>
            <person name="Gam Z.B.A."/>
            <person name="Mbengue M."/>
            <person name="Cayol J.L."/>
            <person name="Joseph-Bartoli M."/>
            <person name="Toure-Kane C."/>
            <person name="Labat M."/>
        </authorList>
    </citation>
    <scope>NUCLEOTIDE SEQUENCE [LARGE SCALE GENOMIC DNA]</scope>
    <source>
        <strain evidence="15 16">DSM 101509</strain>
    </source>
</reference>
<evidence type="ECO:0000259" key="14">
    <source>
        <dbReference type="PROSITE" id="PS50885"/>
    </source>
</evidence>
<dbReference type="Gene3D" id="3.30.450.20">
    <property type="entry name" value="PAS domain"/>
    <property type="match status" value="2"/>
</dbReference>